<dbReference type="PANTHER" id="PTHR24287">
    <property type="entry name" value="P450, PUTATIVE (EUROFUNG)-RELATED"/>
    <property type="match status" value="1"/>
</dbReference>
<comment type="similarity">
    <text evidence="2 7">Belongs to the cytochrome P450 family.</text>
</comment>
<dbReference type="OrthoDB" id="1470350at2759"/>
<protein>
    <submittedName>
        <fullName evidence="9">Cytochrome P450</fullName>
    </submittedName>
</protein>
<dbReference type="STRING" id="97972.A0A2V1DRW4"/>
<proteinExistence type="inferred from homology"/>
<gene>
    <name evidence="9" type="ORF">DM02DRAFT_707341</name>
</gene>
<feature type="chain" id="PRO_5016038835" evidence="8">
    <location>
        <begin position="21"/>
        <end position="432"/>
    </location>
</feature>
<feature type="signal peptide" evidence="8">
    <location>
        <begin position="1"/>
        <end position="20"/>
    </location>
</feature>
<dbReference type="Pfam" id="PF00067">
    <property type="entry name" value="p450"/>
    <property type="match status" value="2"/>
</dbReference>
<dbReference type="InterPro" id="IPR036396">
    <property type="entry name" value="Cyt_P450_sf"/>
</dbReference>
<name>A0A2V1DRW4_9PLEO</name>
<dbReference type="GO" id="GO:0004497">
    <property type="term" value="F:monooxygenase activity"/>
    <property type="evidence" value="ECO:0007669"/>
    <property type="project" value="UniProtKB-KW"/>
</dbReference>
<evidence type="ECO:0000313" key="9">
    <source>
        <dbReference type="EMBL" id="PVI00779.1"/>
    </source>
</evidence>
<evidence type="ECO:0000256" key="6">
    <source>
        <dbReference type="ARBA" id="ARBA00023033"/>
    </source>
</evidence>
<dbReference type="GO" id="GO:0020037">
    <property type="term" value="F:heme binding"/>
    <property type="evidence" value="ECO:0007669"/>
    <property type="project" value="InterPro"/>
</dbReference>
<keyword evidence="8" id="KW-0732">Signal</keyword>
<evidence type="ECO:0000313" key="10">
    <source>
        <dbReference type="Proteomes" id="UP000244855"/>
    </source>
</evidence>
<comment type="cofactor">
    <cofactor evidence="1">
        <name>heme</name>
        <dbReference type="ChEBI" id="CHEBI:30413"/>
    </cofactor>
</comment>
<keyword evidence="7" id="KW-0349">Heme</keyword>
<dbReference type="PROSITE" id="PS00086">
    <property type="entry name" value="CYTOCHROME_P450"/>
    <property type="match status" value="1"/>
</dbReference>
<dbReference type="InterPro" id="IPR047146">
    <property type="entry name" value="Cyt_P450_E_CYP52_fungi"/>
</dbReference>
<sequence>MLYHIFLICFICILVRKNGCKDPPCYPHLDPFWGIDYFIRKMRSLTSGTYLEDGSSSYKLFKSKTFKSHSFGATIYHTIDPEVVKNYQSIFFKHFGIEPLRYHLAENLWGNGIVVADGQRWSSARSFIRGTFDVVHTANIERLEYHVGKFMDLIPRDGGTVDLMPLFKRLILDTSSEFIFGQSLNALEHPDVSFMDAFEYAQRGTGLRMLLGRLRFLHRDAKWYDACNTVTNFCEERVKEAMGRLKKGEARRTEKNRLRLVDEAAKLTTDRYTLRSLILSVFSPAHDGAAVALSNVFFHLARHPRRICLEDVVLPCGGGPNGKSPLYFQKGDIIEADYRTMMRDPDFWGPDSEEFLPERWESVRPGWEYLPFGGGPRQCPGTRLVFTECAFTTVRILREFTRLENRDEEVEWREQMRMTWQSKNGTLVGLVG</sequence>
<keyword evidence="6 7" id="KW-0503">Monooxygenase</keyword>
<accession>A0A2V1DRW4</accession>
<keyword evidence="10" id="KW-1185">Reference proteome</keyword>
<dbReference type="PANTHER" id="PTHR24287:SF19">
    <property type="entry name" value="CYTOCHROME P450"/>
    <property type="match status" value="1"/>
</dbReference>
<dbReference type="AlphaFoldDB" id="A0A2V1DRW4"/>
<dbReference type="GO" id="GO:0016705">
    <property type="term" value="F:oxidoreductase activity, acting on paired donors, with incorporation or reduction of molecular oxygen"/>
    <property type="evidence" value="ECO:0007669"/>
    <property type="project" value="InterPro"/>
</dbReference>
<reference evidence="9 10" key="1">
    <citation type="journal article" date="2018" name="Sci. Rep.">
        <title>Comparative genomics provides insights into the lifestyle and reveals functional heterogeneity of dark septate endophytic fungi.</title>
        <authorList>
            <person name="Knapp D.G."/>
            <person name="Nemeth J.B."/>
            <person name="Barry K."/>
            <person name="Hainaut M."/>
            <person name="Henrissat B."/>
            <person name="Johnson J."/>
            <person name="Kuo A."/>
            <person name="Lim J.H.P."/>
            <person name="Lipzen A."/>
            <person name="Nolan M."/>
            <person name="Ohm R.A."/>
            <person name="Tamas L."/>
            <person name="Grigoriev I.V."/>
            <person name="Spatafora J.W."/>
            <person name="Nagy L.G."/>
            <person name="Kovacs G.M."/>
        </authorList>
    </citation>
    <scope>NUCLEOTIDE SEQUENCE [LARGE SCALE GENOMIC DNA]</scope>
    <source>
        <strain evidence="9 10">DSE2036</strain>
    </source>
</reference>
<evidence type="ECO:0000256" key="2">
    <source>
        <dbReference type="ARBA" id="ARBA00010617"/>
    </source>
</evidence>
<dbReference type="Proteomes" id="UP000244855">
    <property type="component" value="Unassembled WGS sequence"/>
</dbReference>
<dbReference type="SUPFAM" id="SSF48264">
    <property type="entry name" value="Cytochrome P450"/>
    <property type="match status" value="1"/>
</dbReference>
<keyword evidence="4 7" id="KW-0560">Oxidoreductase</keyword>
<evidence type="ECO:0000256" key="8">
    <source>
        <dbReference type="SAM" id="SignalP"/>
    </source>
</evidence>
<dbReference type="Gene3D" id="1.10.630.10">
    <property type="entry name" value="Cytochrome P450"/>
    <property type="match status" value="2"/>
</dbReference>
<evidence type="ECO:0000256" key="4">
    <source>
        <dbReference type="ARBA" id="ARBA00023002"/>
    </source>
</evidence>
<keyword evidence="3 7" id="KW-0479">Metal-binding</keyword>
<dbReference type="InterPro" id="IPR001128">
    <property type="entry name" value="Cyt_P450"/>
</dbReference>
<dbReference type="GO" id="GO:0005506">
    <property type="term" value="F:iron ion binding"/>
    <property type="evidence" value="ECO:0007669"/>
    <property type="project" value="InterPro"/>
</dbReference>
<dbReference type="InterPro" id="IPR017972">
    <property type="entry name" value="Cyt_P450_CS"/>
</dbReference>
<organism evidence="9 10">
    <name type="scientific">Periconia macrospinosa</name>
    <dbReference type="NCBI Taxonomy" id="97972"/>
    <lineage>
        <taxon>Eukaryota</taxon>
        <taxon>Fungi</taxon>
        <taxon>Dikarya</taxon>
        <taxon>Ascomycota</taxon>
        <taxon>Pezizomycotina</taxon>
        <taxon>Dothideomycetes</taxon>
        <taxon>Pleosporomycetidae</taxon>
        <taxon>Pleosporales</taxon>
        <taxon>Massarineae</taxon>
        <taxon>Periconiaceae</taxon>
        <taxon>Periconia</taxon>
    </lineage>
</organism>
<keyword evidence="5 7" id="KW-0408">Iron</keyword>
<dbReference type="EMBL" id="KZ805368">
    <property type="protein sequence ID" value="PVI00779.1"/>
    <property type="molecule type" value="Genomic_DNA"/>
</dbReference>
<evidence type="ECO:0000256" key="1">
    <source>
        <dbReference type="ARBA" id="ARBA00001971"/>
    </source>
</evidence>
<evidence type="ECO:0000256" key="5">
    <source>
        <dbReference type="ARBA" id="ARBA00023004"/>
    </source>
</evidence>
<evidence type="ECO:0000256" key="7">
    <source>
        <dbReference type="RuleBase" id="RU000461"/>
    </source>
</evidence>
<evidence type="ECO:0000256" key="3">
    <source>
        <dbReference type="ARBA" id="ARBA00022723"/>
    </source>
</evidence>